<proteinExistence type="predicted"/>
<gene>
    <name evidence="2" type="ORF">SDC9_161616</name>
</gene>
<keyword evidence="2" id="KW-0808">Transferase</keyword>
<sequence length="76" mass="8795">MHRAEIMSSSDPKVKEKEVVERYMEEMVSPYKVAELGLIDDIINPSETKQRIFAILDMLQSKRELSYPKKHGSTLV</sequence>
<dbReference type="EMBL" id="VSSQ01060894">
    <property type="protein sequence ID" value="MPN14290.1"/>
    <property type="molecule type" value="Genomic_DNA"/>
</dbReference>
<dbReference type="InterPro" id="IPR034733">
    <property type="entry name" value="AcCoA_carboxyl_beta"/>
</dbReference>
<evidence type="ECO:0000259" key="1">
    <source>
        <dbReference type="Pfam" id="PF01039"/>
    </source>
</evidence>
<dbReference type="InterPro" id="IPR029045">
    <property type="entry name" value="ClpP/crotonase-like_dom_sf"/>
</dbReference>
<reference evidence="2" key="1">
    <citation type="submission" date="2019-08" db="EMBL/GenBank/DDBJ databases">
        <authorList>
            <person name="Kucharzyk K."/>
            <person name="Murdoch R.W."/>
            <person name="Higgins S."/>
            <person name="Loffler F."/>
        </authorList>
    </citation>
    <scope>NUCLEOTIDE SEQUENCE</scope>
</reference>
<dbReference type="Pfam" id="PF01039">
    <property type="entry name" value="Carboxyl_trans"/>
    <property type="match status" value="1"/>
</dbReference>
<protein>
    <submittedName>
        <fullName evidence="2">Methylmalonyl-CoA carboxyltransferase 12S subunit</fullName>
        <ecNumber evidence="2">2.1.3.1</ecNumber>
    </submittedName>
</protein>
<feature type="domain" description="Acetyl-coenzyme A carboxylase carboxyl transferase subunit beta" evidence="1">
    <location>
        <begin position="8"/>
        <end position="72"/>
    </location>
</feature>
<dbReference type="EC" id="2.1.3.1" evidence="2"/>
<evidence type="ECO:0000313" key="2">
    <source>
        <dbReference type="EMBL" id="MPN14290.1"/>
    </source>
</evidence>
<dbReference type="AlphaFoldDB" id="A0A645FJZ4"/>
<organism evidence="2">
    <name type="scientific">bioreactor metagenome</name>
    <dbReference type="NCBI Taxonomy" id="1076179"/>
    <lineage>
        <taxon>unclassified sequences</taxon>
        <taxon>metagenomes</taxon>
        <taxon>ecological metagenomes</taxon>
    </lineage>
</organism>
<comment type="caution">
    <text evidence="2">The sequence shown here is derived from an EMBL/GenBank/DDBJ whole genome shotgun (WGS) entry which is preliminary data.</text>
</comment>
<accession>A0A645FJZ4</accession>
<dbReference type="Gene3D" id="3.90.226.10">
    <property type="entry name" value="2-enoyl-CoA Hydratase, Chain A, domain 1"/>
    <property type="match status" value="1"/>
</dbReference>
<dbReference type="GO" id="GO:0047154">
    <property type="term" value="F:methylmalonyl-CoA carboxytransferase activity"/>
    <property type="evidence" value="ECO:0007669"/>
    <property type="project" value="UniProtKB-EC"/>
</dbReference>
<name>A0A645FJZ4_9ZZZZ</name>
<dbReference type="SUPFAM" id="SSF52096">
    <property type="entry name" value="ClpP/crotonase"/>
    <property type="match status" value="1"/>
</dbReference>